<dbReference type="AlphaFoldDB" id="A9IFG5"/>
<dbReference type="SMART" id="SM00530">
    <property type="entry name" value="HTH_XRE"/>
    <property type="match status" value="1"/>
</dbReference>
<feature type="region of interest" description="Disordered" evidence="4">
    <location>
        <begin position="65"/>
        <end position="104"/>
    </location>
</feature>
<dbReference type="CDD" id="cd00093">
    <property type="entry name" value="HTH_XRE"/>
    <property type="match status" value="1"/>
</dbReference>
<dbReference type="PANTHER" id="PTHR40661:SF2">
    <property type="entry name" value="HTH-TYPE TRANSCRIPTIONAL REGULATOR PRTR"/>
    <property type="match status" value="1"/>
</dbReference>
<dbReference type="PROSITE" id="PS50943">
    <property type="entry name" value="HTH_CROC1"/>
    <property type="match status" value="1"/>
</dbReference>
<keyword evidence="2" id="KW-0238">DNA-binding</keyword>
<dbReference type="InterPro" id="IPR001387">
    <property type="entry name" value="Cro/C1-type_HTH"/>
</dbReference>
<evidence type="ECO:0000256" key="2">
    <source>
        <dbReference type="ARBA" id="ARBA00023125"/>
    </source>
</evidence>
<accession>A9IFG5</accession>
<feature type="region of interest" description="Disordered" evidence="4">
    <location>
        <begin position="1"/>
        <end position="45"/>
    </location>
</feature>
<name>A9IFG5_BORPD</name>
<dbReference type="eggNOG" id="COG1396">
    <property type="taxonomic scope" value="Bacteria"/>
</dbReference>
<dbReference type="GO" id="GO:0003677">
    <property type="term" value="F:DNA binding"/>
    <property type="evidence" value="ECO:0007669"/>
    <property type="project" value="UniProtKB-KW"/>
</dbReference>
<gene>
    <name evidence="6" type="ordered locus">Bpet4682</name>
</gene>
<evidence type="ECO:0000256" key="1">
    <source>
        <dbReference type="ARBA" id="ARBA00023015"/>
    </source>
</evidence>
<dbReference type="KEGG" id="bpt:Bpet4682"/>
<dbReference type="Pfam" id="PF01381">
    <property type="entry name" value="HTH_3"/>
    <property type="match status" value="1"/>
</dbReference>
<evidence type="ECO:0000313" key="7">
    <source>
        <dbReference type="Proteomes" id="UP000001225"/>
    </source>
</evidence>
<keyword evidence="3" id="KW-0804">Transcription</keyword>
<feature type="compositionally biased region" description="Basic residues" evidence="4">
    <location>
        <begin position="9"/>
        <end position="19"/>
    </location>
</feature>
<dbReference type="SUPFAM" id="SSF47413">
    <property type="entry name" value="lambda repressor-like DNA-binding domains"/>
    <property type="match status" value="1"/>
</dbReference>
<evidence type="ECO:0000256" key="3">
    <source>
        <dbReference type="ARBA" id="ARBA00023163"/>
    </source>
</evidence>
<reference evidence="6 7" key="1">
    <citation type="journal article" date="2008" name="BMC Genomics">
        <title>The missing link: Bordetella petrii is endowed with both the metabolic versatility of environmental bacteria and virulence traits of pathogenic Bordetellae.</title>
        <authorList>
            <person name="Gross R."/>
            <person name="Guzman C.A."/>
            <person name="Sebaihia M."/>
            <person name="Martins Dos Santos V.A."/>
            <person name="Pieper D.H."/>
            <person name="Koebnik R."/>
            <person name="Lechner M."/>
            <person name="Bartels D."/>
            <person name="Buhrmester J."/>
            <person name="Choudhuri J.V."/>
            <person name="Ebensen T."/>
            <person name="Gaigalat L."/>
            <person name="Herrmann S."/>
            <person name="Khachane A.N."/>
            <person name="Larisch C."/>
            <person name="Link S."/>
            <person name="Linke B."/>
            <person name="Meyer F."/>
            <person name="Mormann S."/>
            <person name="Nakunst D."/>
            <person name="Rueckert C."/>
            <person name="Schneiker-Bekel S."/>
            <person name="Schulze K."/>
            <person name="Vorhoelter F.J."/>
            <person name="Yevsa T."/>
            <person name="Engle J.T."/>
            <person name="Goldman W.E."/>
            <person name="Puehler A."/>
            <person name="Goebel U.B."/>
            <person name="Goesmann A."/>
            <person name="Bloecker H."/>
            <person name="Kaiser O."/>
            <person name="Martinez-Arias R."/>
        </authorList>
    </citation>
    <scope>NUCLEOTIDE SEQUENCE [LARGE SCALE GENOMIC DNA]</scope>
    <source>
        <strain evidence="7">ATCC BAA-461 / DSM 12804 / CCUG 43448 / CIP 107267 / Se-1111R</strain>
    </source>
</reference>
<evidence type="ECO:0000313" key="6">
    <source>
        <dbReference type="EMBL" id="CAP45033.1"/>
    </source>
</evidence>
<dbReference type="Gene3D" id="1.10.260.40">
    <property type="entry name" value="lambda repressor-like DNA-binding domains"/>
    <property type="match status" value="1"/>
</dbReference>
<feature type="compositionally biased region" description="Polar residues" evidence="4">
    <location>
        <begin position="28"/>
        <end position="37"/>
    </location>
</feature>
<sequence length="146" mass="16302">MKTFSDRLKHARTLRRHTQKSLARACGLSQSTVSGYESGSRRSSRSLRKIAQVLRVELDWLDTGKGPMEKREAHSPGAGDAYTLMDPGAAGDKSVPQTSWPFPSVPPMQINALTAADRRELDKWLRLIMDGYLQAYSEGKGRKRRG</sequence>
<organism evidence="6 7">
    <name type="scientific">Bordetella petrii (strain ATCC BAA-461 / DSM 12804 / CCUG 43448 / CIP 107267 / Se-1111R)</name>
    <dbReference type="NCBI Taxonomy" id="340100"/>
    <lineage>
        <taxon>Bacteria</taxon>
        <taxon>Pseudomonadati</taxon>
        <taxon>Pseudomonadota</taxon>
        <taxon>Betaproteobacteria</taxon>
        <taxon>Burkholderiales</taxon>
        <taxon>Alcaligenaceae</taxon>
        <taxon>Bordetella</taxon>
    </lineage>
</organism>
<keyword evidence="7" id="KW-1185">Reference proteome</keyword>
<evidence type="ECO:0000256" key="4">
    <source>
        <dbReference type="SAM" id="MobiDB-lite"/>
    </source>
</evidence>
<dbReference type="STRING" id="94624.Bpet4682"/>
<dbReference type="Proteomes" id="UP000001225">
    <property type="component" value="Chromosome"/>
</dbReference>
<dbReference type="InterPro" id="IPR010982">
    <property type="entry name" value="Lambda_DNA-bd_dom_sf"/>
</dbReference>
<proteinExistence type="predicted"/>
<dbReference type="EMBL" id="AM902716">
    <property type="protein sequence ID" value="CAP45033.1"/>
    <property type="molecule type" value="Genomic_DNA"/>
</dbReference>
<dbReference type="PANTHER" id="PTHR40661">
    <property type="match status" value="1"/>
</dbReference>
<feature type="domain" description="HTH cro/C1-type" evidence="5">
    <location>
        <begin position="8"/>
        <end position="61"/>
    </location>
</feature>
<keyword evidence="1" id="KW-0805">Transcription regulation</keyword>
<protein>
    <submittedName>
        <fullName evidence="6">Transcriptional regulator</fullName>
    </submittedName>
</protein>
<evidence type="ECO:0000259" key="5">
    <source>
        <dbReference type="PROSITE" id="PS50943"/>
    </source>
</evidence>